<protein>
    <submittedName>
        <fullName evidence="1">Uncharacterized protein</fullName>
    </submittedName>
</protein>
<accession>A0ACB8BD54</accession>
<name>A0ACB8BD54_9AGAM</name>
<reference evidence="1" key="1">
    <citation type="journal article" date="2021" name="New Phytol.">
        <title>Evolutionary innovations through gain and loss of genes in the ectomycorrhizal Boletales.</title>
        <authorList>
            <person name="Wu G."/>
            <person name="Miyauchi S."/>
            <person name="Morin E."/>
            <person name="Kuo A."/>
            <person name="Drula E."/>
            <person name="Varga T."/>
            <person name="Kohler A."/>
            <person name="Feng B."/>
            <person name="Cao Y."/>
            <person name="Lipzen A."/>
            <person name="Daum C."/>
            <person name="Hundley H."/>
            <person name="Pangilinan J."/>
            <person name="Johnson J."/>
            <person name="Barry K."/>
            <person name="LaButti K."/>
            <person name="Ng V."/>
            <person name="Ahrendt S."/>
            <person name="Min B."/>
            <person name="Choi I.G."/>
            <person name="Park H."/>
            <person name="Plett J.M."/>
            <person name="Magnuson J."/>
            <person name="Spatafora J.W."/>
            <person name="Nagy L.G."/>
            <person name="Henrissat B."/>
            <person name="Grigoriev I.V."/>
            <person name="Yang Z.L."/>
            <person name="Xu J."/>
            <person name="Martin F.M."/>
        </authorList>
    </citation>
    <scope>NUCLEOTIDE SEQUENCE</scope>
    <source>
        <strain evidence="1">KUC20120723A-06</strain>
    </source>
</reference>
<organism evidence="1 2">
    <name type="scientific">Leucogyrophana mollusca</name>
    <dbReference type="NCBI Taxonomy" id="85980"/>
    <lineage>
        <taxon>Eukaryota</taxon>
        <taxon>Fungi</taxon>
        <taxon>Dikarya</taxon>
        <taxon>Basidiomycota</taxon>
        <taxon>Agaricomycotina</taxon>
        <taxon>Agaricomycetes</taxon>
        <taxon>Agaricomycetidae</taxon>
        <taxon>Boletales</taxon>
        <taxon>Boletales incertae sedis</taxon>
        <taxon>Leucogyrophana</taxon>
    </lineage>
</organism>
<dbReference type="EMBL" id="MU266444">
    <property type="protein sequence ID" value="KAH7923745.1"/>
    <property type="molecule type" value="Genomic_DNA"/>
</dbReference>
<evidence type="ECO:0000313" key="1">
    <source>
        <dbReference type="EMBL" id="KAH7923745.1"/>
    </source>
</evidence>
<dbReference type="Proteomes" id="UP000790709">
    <property type="component" value="Unassembled WGS sequence"/>
</dbReference>
<gene>
    <name evidence="1" type="ORF">BV22DRAFT_565971</name>
</gene>
<proteinExistence type="predicted"/>
<sequence length="508" mass="54766">MGKKWYVVRIGTIPGVYTTWIEASAKIENVPGAVHQAFDTLEEARAVFEAASARGEVRAVKAHPAPLPTVQSEESEDEGELLSPVPLESALLGVESASAPLARRKNVGNIFQTRPHSSVEGNRDSMWTTSFTEPPTEVTQYEPSIVSPFVTPRRRPSPRATMVSDSSRAYPDPLSPRTDLGSKSRPTGRRKPGLPEYPADEPPTPRMLQRAATSPNVSYPDLNDLHAYTGTREVWVPQEPSKFRRNRGAKATPALIRSGSFEEDVSPSLPVFRGVGYGSERSRVKPARGDAACINSTLSLPALSAGEGSRIACVPEAITSKPRAVKGKGKAKAPSSPAKTEPTASPMKAEYREDMTPSPIEYKITLYCPHPQDCRHEPSGFITSVPCSPSSEVARETVHSRPRYVDAAVSPIRSASSVNSPSRRKGSASSHAAANIAQDQDESLGARSFGVPHIPHKGYNAEVDVRSPISRGTRVPMGIAEATIFGRPSPPMPMGLNQSISALMINRN</sequence>
<comment type="caution">
    <text evidence="1">The sequence shown here is derived from an EMBL/GenBank/DDBJ whole genome shotgun (WGS) entry which is preliminary data.</text>
</comment>
<evidence type="ECO:0000313" key="2">
    <source>
        <dbReference type="Proteomes" id="UP000790709"/>
    </source>
</evidence>
<keyword evidence="2" id="KW-1185">Reference proteome</keyword>